<keyword evidence="6" id="KW-0411">Iron-sulfur</keyword>
<dbReference type="SFLD" id="SFLDG01100">
    <property type="entry name" value="methyltransferase_(Class_D)"/>
    <property type="match status" value="1"/>
</dbReference>
<name>A0ABT4IE52_9EURY</name>
<keyword evidence="3" id="KW-0949">S-adenosyl-L-methionine</keyword>
<dbReference type="SMART" id="SM00729">
    <property type="entry name" value="Elp3"/>
    <property type="match status" value="1"/>
</dbReference>
<reference evidence="8" key="1">
    <citation type="submission" date="2022-12" db="EMBL/GenBank/DDBJ databases">
        <title>Isolation and characterisation of novel Methanocorpusculum spp. from native Australian herbivores indicates the genus is ancestrally host-associated.</title>
        <authorList>
            <person name="Volmer J.G."/>
            <person name="Soo R.M."/>
            <person name="Evans P.N."/>
            <person name="Hoedt E.C."/>
            <person name="Astorga Alsina A.L."/>
            <person name="Woodcroft B.J."/>
            <person name="Tyson G.W."/>
            <person name="Hugenholtz P."/>
            <person name="Morrison M."/>
        </authorList>
    </citation>
    <scope>NUCLEOTIDE SEQUENCE</scope>
    <source>
        <strain evidence="8">MG</strain>
    </source>
</reference>
<organism evidence="8 9">
    <name type="scientific">Methanocorpusculum petauri</name>
    <dbReference type="NCBI Taxonomy" id="3002863"/>
    <lineage>
        <taxon>Archaea</taxon>
        <taxon>Methanobacteriati</taxon>
        <taxon>Methanobacteriota</taxon>
        <taxon>Stenosarchaea group</taxon>
        <taxon>Methanomicrobia</taxon>
        <taxon>Methanomicrobiales</taxon>
        <taxon>Methanocorpusculaceae</taxon>
        <taxon>Methanocorpusculum</taxon>
    </lineage>
</organism>
<accession>A0ABT4IE52</accession>
<proteinExistence type="predicted"/>
<dbReference type="Proteomes" id="UP001141422">
    <property type="component" value="Unassembled WGS sequence"/>
</dbReference>
<evidence type="ECO:0000256" key="4">
    <source>
        <dbReference type="ARBA" id="ARBA00022723"/>
    </source>
</evidence>
<dbReference type="PANTHER" id="PTHR43306:SF1">
    <property type="entry name" value="7,8-DIHYDRO-6-HYDROXYMETHYLPTERIN DIMETHYLTRANSFERASE"/>
    <property type="match status" value="1"/>
</dbReference>
<dbReference type="Gene3D" id="3.20.20.70">
    <property type="entry name" value="Aldolase class I"/>
    <property type="match status" value="1"/>
</dbReference>
<dbReference type="Pfam" id="PF04055">
    <property type="entry name" value="Radical_SAM"/>
    <property type="match status" value="1"/>
</dbReference>
<dbReference type="SUPFAM" id="SSF102114">
    <property type="entry name" value="Radical SAM enzymes"/>
    <property type="match status" value="1"/>
</dbReference>
<dbReference type="InterPro" id="IPR034474">
    <property type="entry name" value="Methyltransferase_Class_D"/>
</dbReference>
<dbReference type="PROSITE" id="PS01305">
    <property type="entry name" value="MOAA_NIFB_PQQE"/>
    <property type="match status" value="1"/>
</dbReference>
<comment type="cofactor">
    <cofactor evidence="1">
        <name>[4Fe-4S] cluster</name>
        <dbReference type="ChEBI" id="CHEBI:49883"/>
    </cofactor>
</comment>
<dbReference type="EMBL" id="JAPTGB010000003">
    <property type="protein sequence ID" value="MCZ0860020.1"/>
    <property type="molecule type" value="Genomic_DNA"/>
</dbReference>
<keyword evidence="2" id="KW-0004">4Fe-4S</keyword>
<evidence type="ECO:0000256" key="5">
    <source>
        <dbReference type="ARBA" id="ARBA00023004"/>
    </source>
</evidence>
<dbReference type="SFLD" id="SFLDS00029">
    <property type="entry name" value="Radical_SAM"/>
    <property type="match status" value="1"/>
</dbReference>
<evidence type="ECO:0000256" key="6">
    <source>
        <dbReference type="ARBA" id="ARBA00023014"/>
    </source>
</evidence>
<dbReference type="PROSITE" id="PS51918">
    <property type="entry name" value="RADICAL_SAM"/>
    <property type="match status" value="1"/>
</dbReference>
<protein>
    <submittedName>
        <fullName evidence="8">Radical SAM protein</fullName>
    </submittedName>
</protein>
<evidence type="ECO:0000256" key="2">
    <source>
        <dbReference type="ARBA" id="ARBA00022485"/>
    </source>
</evidence>
<dbReference type="Pfam" id="PF23545">
    <property type="entry name" value="Zn_ribbon_HMPTM"/>
    <property type="match status" value="1"/>
</dbReference>
<dbReference type="InterPro" id="IPR006638">
    <property type="entry name" value="Elp3/MiaA/NifB-like_rSAM"/>
</dbReference>
<gene>
    <name evidence="8" type="ORF">O0S10_02100</name>
</gene>
<evidence type="ECO:0000259" key="7">
    <source>
        <dbReference type="PROSITE" id="PS51918"/>
    </source>
</evidence>
<keyword evidence="4" id="KW-0479">Metal-binding</keyword>
<dbReference type="InterPro" id="IPR007197">
    <property type="entry name" value="rSAM"/>
</dbReference>
<sequence>MKIIKETKSMCPVCGRLLPATVTEEDGAVWIRRTCPEHGELRSLYWSDAEMYHRFEEYDREGRGVYNPNTNTPGECTQRCGLCAHHKSGTLLANIDLTNRCNLNCDFCFANARACGYIYEPTFDEIVSMLELLRNEEPVPCPAVQFAGGEPTMRDDLTDIIKKAKELGFSQVQMASNGIKLARNPELAREWRAAGLSTVYLHFDGTTKDTNPLLEKTSLPAIENCRKAGLGIVLVPTVINGKNDHQVGDIIRFAAKNIDVIRGINFQPVAFTGAAKNDDVERERVTVPDLVKRMEEQTGGALKQSDFYPVPSMMSVCDLIESYTGEAQIMFCAHPHCGAATYGFVNEKGDLVPVNRFIDVDRFLTEVAKMAEKFRSAGKTGRYLAMVTGLNNMRKIVEKGEVEGIKIDMNKMIYDALIKHDYNSIGQFHKNALFIGTMHFMDCFNYDTDRVERCCIHYTTPDGRLIPFCTYNSGPVYREQVWKKYAKPMPVRKNTSAEGSCAGCETCGSAEKSD</sequence>
<dbReference type="SFLD" id="SFLDF00385">
    <property type="entry name" value="7_8-dihydro-6-hydroxymethylpte"/>
    <property type="match status" value="1"/>
</dbReference>
<dbReference type="InterPro" id="IPR013785">
    <property type="entry name" value="Aldolase_TIM"/>
</dbReference>
<comment type="caution">
    <text evidence="8">The sequence shown here is derived from an EMBL/GenBank/DDBJ whole genome shotgun (WGS) entry which is preliminary data.</text>
</comment>
<dbReference type="NCBIfam" id="NF045702">
    <property type="entry name" value="rSAM_GDGT_ether"/>
    <property type="match status" value="1"/>
</dbReference>
<dbReference type="CDD" id="cd01335">
    <property type="entry name" value="Radical_SAM"/>
    <property type="match status" value="1"/>
</dbReference>
<dbReference type="SFLD" id="SFLDG01067">
    <property type="entry name" value="SPASM/twitch_domain_containing"/>
    <property type="match status" value="1"/>
</dbReference>
<dbReference type="InterPro" id="IPR034471">
    <property type="entry name" value="GDGT/MA_synthase"/>
</dbReference>
<evidence type="ECO:0000313" key="8">
    <source>
        <dbReference type="EMBL" id="MCZ0860020.1"/>
    </source>
</evidence>
<dbReference type="InterPro" id="IPR058240">
    <property type="entry name" value="rSAM_sf"/>
</dbReference>
<keyword evidence="5" id="KW-0408">Iron</keyword>
<evidence type="ECO:0000256" key="3">
    <source>
        <dbReference type="ARBA" id="ARBA00022691"/>
    </source>
</evidence>
<evidence type="ECO:0000313" key="9">
    <source>
        <dbReference type="Proteomes" id="UP001141422"/>
    </source>
</evidence>
<feature type="domain" description="Radical SAM core" evidence="7">
    <location>
        <begin position="87"/>
        <end position="303"/>
    </location>
</feature>
<dbReference type="InterPro" id="IPR056488">
    <property type="entry name" value="Zn_ribbon_HMPTM"/>
</dbReference>
<dbReference type="InterPro" id="IPR000385">
    <property type="entry name" value="MoaA_NifB_PqqE_Fe-S-bd_CS"/>
</dbReference>
<keyword evidence="9" id="KW-1185">Reference proteome</keyword>
<dbReference type="PANTHER" id="PTHR43306">
    <property type="entry name" value="7,8-DIHYDRO-6-HYDROXYMETHYLPTERIN DIMETHYLTRANSFERASE"/>
    <property type="match status" value="1"/>
</dbReference>
<evidence type="ECO:0000256" key="1">
    <source>
        <dbReference type="ARBA" id="ARBA00001966"/>
    </source>
</evidence>
<dbReference type="RefSeq" id="WP_268924243.1">
    <property type="nucleotide sequence ID" value="NZ_JAPTGB010000003.1"/>
</dbReference>